<gene>
    <name evidence="7" type="ORF">OHV25_27745</name>
</gene>
<protein>
    <submittedName>
        <fullName evidence="7">Serine/threonine-protein kinase</fullName>
    </submittedName>
</protein>
<dbReference type="Pfam" id="PF13360">
    <property type="entry name" value="PQQ_2"/>
    <property type="match status" value="1"/>
</dbReference>
<keyword evidence="4 5" id="KW-0067">ATP-binding</keyword>
<keyword evidence="3 7" id="KW-0418">Kinase</keyword>
<keyword evidence="1" id="KW-0808">Transferase</keyword>
<dbReference type="GO" id="GO:0005524">
    <property type="term" value="F:ATP binding"/>
    <property type="evidence" value="ECO:0007669"/>
    <property type="project" value="UniProtKB-UniRule"/>
</dbReference>
<dbReference type="Gene3D" id="3.30.200.20">
    <property type="entry name" value="Phosphorylase Kinase, domain 1"/>
    <property type="match status" value="1"/>
</dbReference>
<dbReference type="InterPro" id="IPR015943">
    <property type="entry name" value="WD40/YVTN_repeat-like_dom_sf"/>
</dbReference>
<evidence type="ECO:0000313" key="7">
    <source>
        <dbReference type="EMBL" id="WTU43110.1"/>
    </source>
</evidence>
<dbReference type="SUPFAM" id="SSF56112">
    <property type="entry name" value="Protein kinase-like (PK-like)"/>
    <property type="match status" value="1"/>
</dbReference>
<dbReference type="InterPro" id="IPR002372">
    <property type="entry name" value="PQQ_rpt_dom"/>
</dbReference>
<evidence type="ECO:0000256" key="5">
    <source>
        <dbReference type="PROSITE-ProRule" id="PRU10141"/>
    </source>
</evidence>
<dbReference type="GO" id="GO:0004674">
    <property type="term" value="F:protein serine/threonine kinase activity"/>
    <property type="evidence" value="ECO:0007669"/>
    <property type="project" value="TreeGrafter"/>
</dbReference>
<accession>A0AAU2H4S6</accession>
<dbReference type="Gene3D" id="1.10.510.10">
    <property type="entry name" value="Transferase(Phosphotransferase) domain 1"/>
    <property type="match status" value="1"/>
</dbReference>
<dbReference type="Pfam" id="PF00069">
    <property type="entry name" value="Pkinase"/>
    <property type="match status" value="1"/>
</dbReference>
<reference evidence="7" key="1">
    <citation type="submission" date="2022-10" db="EMBL/GenBank/DDBJ databases">
        <title>The complete genomes of actinobacterial strains from the NBC collection.</title>
        <authorList>
            <person name="Joergensen T.S."/>
            <person name="Alvarez Arevalo M."/>
            <person name="Sterndorff E.B."/>
            <person name="Faurdal D."/>
            <person name="Vuksanovic O."/>
            <person name="Mourched A.-S."/>
            <person name="Charusanti P."/>
            <person name="Shaw S."/>
            <person name="Blin K."/>
            <person name="Weber T."/>
        </authorList>
    </citation>
    <scope>NUCLEOTIDE SEQUENCE</scope>
    <source>
        <strain evidence="7">NBC_00060</strain>
    </source>
</reference>
<evidence type="ECO:0000256" key="1">
    <source>
        <dbReference type="ARBA" id="ARBA00022679"/>
    </source>
</evidence>
<dbReference type="SUPFAM" id="SSF50998">
    <property type="entry name" value="Quinoprotein alcohol dehydrogenase-like"/>
    <property type="match status" value="1"/>
</dbReference>
<dbReference type="CDD" id="cd14014">
    <property type="entry name" value="STKc_PknB_like"/>
    <property type="match status" value="1"/>
</dbReference>
<dbReference type="Gene3D" id="2.130.10.10">
    <property type="entry name" value="YVTN repeat-like/Quinoprotein amine dehydrogenase"/>
    <property type="match status" value="1"/>
</dbReference>
<dbReference type="InterPro" id="IPR011047">
    <property type="entry name" value="Quinoprotein_ADH-like_sf"/>
</dbReference>
<feature type="domain" description="Protein kinase" evidence="6">
    <location>
        <begin position="16"/>
        <end position="275"/>
    </location>
</feature>
<dbReference type="PANTHER" id="PTHR43289:SF34">
    <property type="entry name" value="SERINE_THREONINE-PROTEIN KINASE YBDM-RELATED"/>
    <property type="match status" value="1"/>
</dbReference>
<dbReference type="PROSITE" id="PS50011">
    <property type="entry name" value="PROTEIN_KINASE_DOM"/>
    <property type="match status" value="1"/>
</dbReference>
<evidence type="ECO:0000256" key="3">
    <source>
        <dbReference type="ARBA" id="ARBA00022777"/>
    </source>
</evidence>
<dbReference type="EMBL" id="CP108253">
    <property type="protein sequence ID" value="WTU43110.1"/>
    <property type="molecule type" value="Genomic_DNA"/>
</dbReference>
<dbReference type="InterPro" id="IPR011009">
    <property type="entry name" value="Kinase-like_dom_sf"/>
</dbReference>
<dbReference type="InterPro" id="IPR017441">
    <property type="entry name" value="Protein_kinase_ATP_BS"/>
</dbReference>
<dbReference type="PANTHER" id="PTHR43289">
    <property type="entry name" value="MITOGEN-ACTIVATED PROTEIN KINASE KINASE KINASE 20-RELATED"/>
    <property type="match status" value="1"/>
</dbReference>
<sequence length="753" mass="76866">MTDPLLASDPRQLGGIRLLGRLGAGGMGQVYLGRTRGGRLVAVKTVHEHLADDPHYRERFRREAAAARAVTGAHTAPVLDADPDSPVPWLATAFLPGVTLSRAVAAGGALRPDAVRALGAALAEALTAIHAAGLVHRDLKPSNVLVTADGPRVIDFGIARAVDGQGLTEAGAIIGTPGYLAPELIAGDGPPATAAADVFALGAVLAFAATGRTPFGTGTVAILLFRTVHEEPELSGVTRSSGLRELVERCLGKDPEARPTVRTVLRALRDPRPPLWWREEPVRSLVLADEPVPEPQDAPPPTVQEAVREPVAGPVRPWRGRAVARRGLLLAGGGGLAAFLAYAVLRPTPDGGGSGSSWDPVVRTGAAAGGARWSLEPRSGEVDALLVAGASVLVHGTDAAGSSSGVVEARAGADGAPLWQRKADGTASGWWGASDRLLLAPDLGLPAVALASGTVRVKAPQLAPTLGWFTATGGLLVDSYGETSSEWRTRATDPAGGAVRWTTPPGPATVAPAVLGDALLLAPVPAASTRLRCVGAKDGAERWTYPLAAGDGGALGVCALPDGFAVLTTTGRVHLVGADGRAVRPVQTLADVALPAGSTALGQSAGRLLVAAGNRLYGFPANDVHEHWSRATLGLDASWPKRLGGARAPVTGGGLLLHWRDAGTLEAVAPATGRVHWSAPVGGGVAQVPPVVAGPVVYAAAGSGCTALRLTDGRALRSWPLPDRVSELAADGAGWYARIGKASIRAYDKPSGA</sequence>
<dbReference type="Gene3D" id="2.40.128.630">
    <property type="match status" value="1"/>
</dbReference>
<dbReference type="PROSITE" id="PS00108">
    <property type="entry name" value="PROTEIN_KINASE_ST"/>
    <property type="match status" value="1"/>
</dbReference>
<organism evidence="7">
    <name type="scientific">Streptomyces sp. NBC_00060</name>
    <dbReference type="NCBI Taxonomy" id="2975636"/>
    <lineage>
        <taxon>Bacteria</taxon>
        <taxon>Bacillati</taxon>
        <taxon>Actinomycetota</taxon>
        <taxon>Actinomycetes</taxon>
        <taxon>Kitasatosporales</taxon>
        <taxon>Streptomycetaceae</taxon>
        <taxon>Streptomyces</taxon>
    </lineage>
</organism>
<proteinExistence type="predicted"/>
<dbReference type="InterPro" id="IPR008271">
    <property type="entry name" value="Ser/Thr_kinase_AS"/>
</dbReference>
<name>A0AAU2H4S6_9ACTN</name>
<evidence type="ECO:0000256" key="4">
    <source>
        <dbReference type="ARBA" id="ARBA00022840"/>
    </source>
</evidence>
<keyword evidence="2 5" id="KW-0547">Nucleotide-binding</keyword>
<evidence type="ECO:0000259" key="6">
    <source>
        <dbReference type="PROSITE" id="PS50011"/>
    </source>
</evidence>
<dbReference type="SMART" id="SM00220">
    <property type="entry name" value="S_TKc"/>
    <property type="match status" value="1"/>
</dbReference>
<dbReference type="AlphaFoldDB" id="A0AAU2H4S6"/>
<feature type="binding site" evidence="5">
    <location>
        <position position="44"/>
    </location>
    <ligand>
        <name>ATP</name>
        <dbReference type="ChEBI" id="CHEBI:30616"/>
    </ligand>
</feature>
<dbReference type="InterPro" id="IPR000719">
    <property type="entry name" value="Prot_kinase_dom"/>
</dbReference>
<dbReference type="PROSITE" id="PS00107">
    <property type="entry name" value="PROTEIN_KINASE_ATP"/>
    <property type="match status" value="1"/>
</dbReference>
<evidence type="ECO:0000256" key="2">
    <source>
        <dbReference type="ARBA" id="ARBA00022741"/>
    </source>
</evidence>